<dbReference type="RefSeq" id="WP_179428693.1">
    <property type="nucleotide sequence ID" value="NZ_JACBZP010000001.1"/>
</dbReference>
<feature type="domain" description="NAD-dependent epimerase/dehydratase" evidence="2">
    <location>
        <begin position="3"/>
        <end position="211"/>
    </location>
</feature>
<evidence type="ECO:0000259" key="3">
    <source>
        <dbReference type="Pfam" id="PF08338"/>
    </source>
</evidence>
<dbReference type="EMBL" id="JACBZP010000001">
    <property type="protein sequence ID" value="NYI68330.1"/>
    <property type="molecule type" value="Genomic_DNA"/>
</dbReference>
<dbReference type="Pfam" id="PF01370">
    <property type="entry name" value="Epimerase"/>
    <property type="match status" value="1"/>
</dbReference>
<evidence type="ECO:0000313" key="4">
    <source>
        <dbReference type="EMBL" id="NYI68330.1"/>
    </source>
</evidence>
<dbReference type="PANTHER" id="PTHR11092:SF0">
    <property type="entry name" value="EPIMERASE FAMILY PROTEIN SDR39U1"/>
    <property type="match status" value="1"/>
</dbReference>
<dbReference type="InterPro" id="IPR036291">
    <property type="entry name" value="NAD(P)-bd_dom_sf"/>
</dbReference>
<evidence type="ECO:0000256" key="1">
    <source>
        <dbReference type="ARBA" id="ARBA00009353"/>
    </source>
</evidence>
<dbReference type="InterPro" id="IPR010099">
    <property type="entry name" value="SDR39U1"/>
</dbReference>
<keyword evidence="5" id="KW-1185">Reference proteome</keyword>
<dbReference type="NCBIfam" id="TIGR01777">
    <property type="entry name" value="yfcH"/>
    <property type="match status" value="1"/>
</dbReference>
<organism evidence="4 5">
    <name type="scientific">Spelaeicoccus albus</name>
    <dbReference type="NCBI Taxonomy" id="1280376"/>
    <lineage>
        <taxon>Bacteria</taxon>
        <taxon>Bacillati</taxon>
        <taxon>Actinomycetota</taxon>
        <taxon>Actinomycetes</taxon>
        <taxon>Micrococcales</taxon>
        <taxon>Brevibacteriaceae</taxon>
        <taxon>Spelaeicoccus</taxon>
    </lineage>
</organism>
<feature type="domain" description="DUF1731" evidence="3">
    <location>
        <begin position="247"/>
        <end position="293"/>
    </location>
</feature>
<gene>
    <name evidence="4" type="ORF">BJY26_002636</name>
</gene>
<dbReference type="AlphaFoldDB" id="A0A7Z0IIC0"/>
<dbReference type="InterPro" id="IPR001509">
    <property type="entry name" value="Epimerase_deHydtase"/>
</dbReference>
<dbReference type="SUPFAM" id="SSF51735">
    <property type="entry name" value="NAD(P)-binding Rossmann-fold domains"/>
    <property type="match status" value="1"/>
</dbReference>
<sequence>MKIVLSGVGGFVGSELQRCLAEAGHSTVRLVRRPPASRLEKQWDPARHSLDEAIIDGADAVINLAGAGVADRRWTSRYRHLIVSSRVDTTQTLADAVRRVASPPRVFVNASAVGFYGDRGDEVLTEAAPIGTGFLADVCREWEAAASQLPAGVRAVRARTGIVLGTGGGAAGKMLPLLRAGLGGPLGTGRQWWPWITLADVARAYAHVVADETISGPVNFVGPEPQRNKRVIRALAGAFGRPAALPVPGWALHAAVDGFAADILASTRAVPTALTASGFEFAHPDIGSAARWLAG</sequence>
<dbReference type="Pfam" id="PF08338">
    <property type="entry name" value="DUF1731"/>
    <property type="match status" value="1"/>
</dbReference>
<dbReference type="Gene3D" id="3.40.50.720">
    <property type="entry name" value="NAD(P)-binding Rossmann-like Domain"/>
    <property type="match status" value="1"/>
</dbReference>
<evidence type="ECO:0008006" key="6">
    <source>
        <dbReference type="Google" id="ProtNLM"/>
    </source>
</evidence>
<accession>A0A7Z0IIC0</accession>
<dbReference type="InterPro" id="IPR013549">
    <property type="entry name" value="DUF1731"/>
</dbReference>
<evidence type="ECO:0000259" key="2">
    <source>
        <dbReference type="Pfam" id="PF01370"/>
    </source>
</evidence>
<comment type="similarity">
    <text evidence="1">Belongs to the NAD(P)-dependent epimerase/dehydratase family. SDR39U1 subfamily.</text>
</comment>
<evidence type="ECO:0000313" key="5">
    <source>
        <dbReference type="Proteomes" id="UP000539111"/>
    </source>
</evidence>
<protein>
    <recommendedName>
        <fullName evidence="6">TIGR01777 family protein</fullName>
    </recommendedName>
</protein>
<reference evidence="4 5" key="1">
    <citation type="submission" date="2020-07" db="EMBL/GenBank/DDBJ databases">
        <title>Sequencing the genomes of 1000 actinobacteria strains.</title>
        <authorList>
            <person name="Klenk H.-P."/>
        </authorList>
    </citation>
    <scope>NUCLEOTIDE SEQUENCE [LARGE SCALE GENOMIC DNA]</scope>
    <source>
        <strain evidence="4 5">DSM 26341</strain>
    </source>
</reference>
<comment type="caution">
    <text evidence="4">The sequence shown here is derived from an EMBL/GenBank/DDBJ whole genome shotgun (WGS) entry which is preliminary data.</text>
</comment>
<dbReference type="PANTHER" id="PTHR11092">
    <property type="entry name" value="SUGAR NUCLEOTIDE EPIMERASE RELATED"/>
    <property type="match status" value="1"/>
</dbReference>
<dbReference type="Proteomes" id="UP000539111">
    <property type="component" value="Unassembled WGS sequence"/>
</dbReference>
<proteinExistence type="inferred from homology"/>
<name>A0A7Z0IIC0_9MICO</name>